<sequence>MNHKEKPAQQWPEPQAHFEVLFAPAPTGRLRIIGALACITFTLLAGLTGLLVWQVGHRGEVSALLRDLPLAFGALAVAGLIGFLTDVPFGLVECDLCRPSLDRAPPASAVRLLGALECVAMLTLATLVGGVGYEDQRVGFFAVFIAATFIALSAAGLIQFVSGVPFRRINGSGRSATRQTMLPPQD</sequence>
<reference evidence="2 3" key="1">
    <citation type="submission" date="2017-04" db="EMBL/GenBank/DDBJ databases">
        <authorList>
            <person name="Afonso C.L."/>
            <person name="Miller P.J."/>
            <person name="Scott M.A."/>
            <person name="Spackman E."/>
            <person name="Goraichik I."/>
            <person name="Dimitrov K.M."/>
            <person name="Suarez D.L."/>
            <person name="Swayne D.E."/>
        </authorList>
    </citation>
    <scope>NUCLEOTIDE SEQUENCE [LARGE SCALE GENOMIC DNA]</scope>
    <source>
        <strain evidence="2 3">DSM 23236</strain>
    </source>
</reference>
<keyword evidence="1" id="KW-0472">Membrane</keyword>
<dbReference type="STRING" id="1121001.SAMN02745857_03626"/>
<name>A0A1W1XZ10_9NEIS</name>
<evidence type="ECO:0000313" key="2">
    <source>
        <dbReference type="EMBL" id="SMC29132.1"/>
    </source>
</evidence>
<dbReference type="EMBL" id="FWXD01000029">
    <property type="protein sequence ID" value="SMC29132.1"/>
    <property type="molecule type" value="Genomic_DNA"/>
</dbReference>
<keyword evidence="1" id="KW-0812">Transmembrane</keyword>
<dbReference type="RefSeq" id="WP_084092569.1">
    <property type="nucleotide sequence ID" value="NZ_FWXD01000029.1"/>
</dbReference>
<keyword evidence="1" id="KW-1133">Transmembrane helix</keyword>
<feature type="transmembrane region" description="Helical" evidence="1">
    <location>
        <begin position="32"/>
        <end position="56"/>
    </location>
</feature>
<dbReference type="Proteomes" id="UP000192761">
    <property type="component" value="Unassembled WGS sequence"/>
</dbReference>
<feature type="transmembrane region" description="Helical" evidence="1">
    <location>
        <begin position="112"/>
        <end position="133"/>
    </location>
</feature>
<feature type="transmembrane region" description="Helical" evidence="1">
    <location>
        <begin position="139"/>
        <end position="161"/>
    </location>
</feature>
<evidence type="ECO:0000256" key="1">
    <source>
        <dbReference type="SAM" id="Phobius"/>
    </source>
</evidence>
<accession>A0A1W1XZ10</accession>
<protein>
    <submittedName>
        <fullName evidence="2">Uncharacterized protein</fullName>
    </submittedName>
</protein>
<proteinExistence type="predicted"/>
<gene>
    <name evidence="2" type="ORF">SAMN02745857_03626</name>
</gene>
<keyword evidence="3" id="KW-1185">Reference proteome</keyword>
<evidence type="ECO:0000313" key="3">
    <source>
        <dbReference type="Proteomes" id="UP000192761"/>
    </source>
</evidence>
<dbReference type="AlphaFoldDB" id="A0A1W1XZ10"/>
<organism evidence="2 3">
    <name type="scientific">Andreprevotia lacus DSM 23236</name>
    <dbReference type="NCBI Taxonomy" id="1121001"/>
    <lineage>
        <taxon>Bacteria</taxon>
        <taxon>Pseudomonadati</taxon>
        <taxon>Pseudomonadota</taxon>
        <taxon>Betaproteobacteria</taxon>
        <taxon>Neisseriales</taxon>
        <taxon>Chitinibacteraceae</taxon>
        <taxon>Andreprevotia</taxon>
    </lineage>
</organism>
<feature type="transmembrane region" description="Helical" evidence="1">
    <location>
        <begin position="68"/>
        <end position="91"/>
    </location>
</feature>